<dbReference type="InterPro" id="IPR056852">
    <property type="entry name" value="AK17A/B"/>
</dbReference>
<protein>
    <submittedName>
        <fullName evidence="2">Putative A-kinase anchor protein 17A</fullName>
    </submittedName>
</protein>
<dbReference type="AlphaFoldDB" id="A0A2G8KCV6"/>
<dbReference type="PANTHER" id="PTHR12484:SF4">
    <property type="entry name" value="A-KINASE ANCHOR PROTEIN 17A"/>
    <property type="match status" value="1"/>
</dbReference>
<proteinExistence type="predicted"/>
<sequence length="109" mass="13539">MEYIGFVKAMDALKGMKLMRKMKEGKAYTAEIKVDFDRTKHLSNKSIRKRERERQRLIQLEKERAEQKMKEKEEEDRKREEERKQKELEELERKRKKQDRLTRKNRGNR</sequence>
<accession>A0A2G8KCV6</accession>
<keyword evidence="2" id="KW-0808">Transferase</keyword>
<keyword evidence="3" id="KW-1185">Reference proteome</keyword>
<dbReference type="OrthoDB" id="1918237at2759"/>
<evidence type="ECO:0000313" key="3">
    <source>
        <dbReference type="Proteomes" id="UP000230750"/>
    </source>
</evidence>
<evidence type="ECO:0000256" key="1">
    <source>
        <dbReference type="SAM" id="MobiDB-lite"/>
    </source>
</evidence>
<feature type="compositionally biased region" description="Basic residues" evidence="1">
    <location>
        <begin position="94"/>
        <end position="109"/>
    </location>
</feature>
<keyword evidence="2" id="KW-0418">Kinase</keyword>
<evidence type="ECO:0000313" key="2">
    <source>
        <dbReference type="EMBL" id="PIK45844.1"/>
    </source>
</evidence>
<dbReference type="STRING" id="307972.A0A2G8KCV6"/>
<dbReference type="EMBL" id="MRZV01000682">
    <property type="protein sequence ID" value="PIK45844.1"/>
    <property type="molecule type" value="Genomic_DNA"/>
</dbReference>
<reference evidence="2 3" key="1">
    <citation type="journal article" date="2017" name="PLoS Biol.">
        <title>The sea cucumber genome provides insights into morphological evolution and visceral regeneration.</title>
        <authorList>
            <person name="Zhang X."/>
            <person name="Sun L."/>
            <person name="Yuan J."/>
            <person name="Sun Y."/>
            <person name="Gao Y."/>
            <person name="Zhang L."/>
            <person name="Li S."/>
            <person name="Dai H."/>
            <person name="Hamel J.F."/>
            <person name="Liu C."/>
            <person name="Yu Y."/>
            <person name="Liu S."/>
            <person name="Lin W."/>
            <person name="Guo K."/>
            <person name="Jin S."/>
            <person name="Xu P."/>
            <person name="Storey K.B."/>
            <person name="Huan P."/>
            <person name="Zhang T."/>
            <person name="Zhou Y."/>
            <person name="Zhang J."/>
            <person name="Lin C."/>
            <person name="Li X."/>
            <person name="Xing L."/>
            <person name="Huo D."/>
            <person name="Sun M."/>
            <person name="Wang L."/>
            <person name="Mercier A."/>
            <person name="Li F."/>
            <person name="Yang H."/>
            <person name="Xiang J."/>
        </authorList>
    </citation>
    <scope>NUCLEOTIDE SEQUENCE [LARGE SCALE GENOMIC DNA]</scope>
    <source>
        <strain evidence="2">Shaxun</strain>
        <tissue evidence="2">Muscle</tissue>
    </source>
</reference>
<feature type="region of interest" description="Disordered" evidence="1">
    <location>
        <begin position="61"/>
        <end position="109"/>
    </location>
</feature>
<dbReference type="Pfam" id="PF25015">
    <property type="entry name" value="RBD_AKAP-17A"/>
    <property type="match status" value="1"/>
</dbReference>
<organism evidence="2 3">
    <name type="scientific">Stichopus japonicus</name>
    <name type="common">Sea cucumber</name>
    <dbReference type="NCBI Taxonomy" id="307972"/>
    <lineage>
        <taxon>Eukaryota</taxon>
        <taxon>Metazoa</taxon>
        <taxon>Echinodermata</taxon>
        <taxon>Eleutherozoa</taxon>
        <taxon>Echinozoa</taxon>
        <taxon>Holothuroidea</taxon>
        <taxon>Aspidochirotacea</taxon>
        <taxon>Aspidochirotida</taxon>
        <taxon>Stichopodidae</taxon>
        <taxon>Apostichopus</taxon>
    </lineage>
</organism>
<feature type="compositionally biased region" description="Basic and acidic residues" evidence="1">
    <location>
        <begin position="61"/>
        <end position="93"/>
    </location>
</feature>
<dbReference type="PANTHER" id="PTHR12484">
    <property type="entry name" value="B-LYMPHOCYTE ANTIGEN-RELATED"/>
    <property type="match status" value="1"/>
</dbReference>
<gene>
    <name evidence="2" type="ORF">BSL78_17290</name>
</gene>
<comment type="caution">
    <text evidence="2">The sequence shown here is derived from an EMBL/GenBank/DDBJ whole genome shotgun (WGS) entry which is preliminary data.</text>
</comment>
<name>A0A2G8KCV6_STIJA</name>
<dbReference type="Proteomes" id="UP000230750">
    <property type="component" value="Unassembled WGS sequence"/>
</dbReference>
<dbReference type="GO" id="GO:0016301">
    <property type="term" value="F:kinase activity"/>
    <property type="evidence" value="ECO:0007669"/>
    <property type="project" value="UniProtKB-KW"/>
</dbReference>